<sequence length="56" mass="5827">GEAASGGDCAIQRPGNPILEGWTLFKIREQWHGFAGSHPPAPFPDPLPAAQGYGGV</sequence>
<dbReference type="AlphaFoldDB" id="A0A6J4M111"/>
<organism evidence="2">
    <name type="scientific">uncultured Cytophagales bacterium</name>
    <dbReference type="NCBI Taxonomy" id="158755"/>
    <lineage>
        <taxon>Bacteria</taxon>
        <taxon>Pseudomonadati</taxon>
        <taxon>Bacteroidota</taxon>
        <taxon>Sphingobacteriia</taxon>
        <taxon>Sphingobacteriales</taxon>
        <taxon>environmental samples</taxon>
    </lineage>
</organism>
<reference evidence="2" key="1">
    <citation type="submission" date="2020-02" db="EMBL/GenBank/DDBJ databases">
        <authorList>
            <person name="Meier V. D."/>
        </authorList>
    </citation>
    <scope>NUCLEOTIDE SEQUENCE</scope>
    <source>
        <strain evidence="2">AVDCRST_MAG56</strain>
    </source>
</reference>
<protein>
    <submittedName>
        <fullName evidence="2">Uncharacterized protein</fullName>
    </submittedName>
</protein>
<proteinExistence type="predicted"/>
<feature type="non-terminal residue" evidence="2">
    <location>
        <position position="1"/>
    </location>
</feature>
<gene>
    <name evidence="2" type="ORF">AVDCRST_MAG56-8199</name>
</gene>
<feature type="region of interest" description="Disordered" evidence="1">
    <location>
        <begin position="36"/>
        <end position="56"/>
    </location>
</feature>
<evidence type="ECO:0000256" key="1">
    <source>
        <dbReference type="SAM" id="MobiDB-lite"/>
    </source>
</evidence>
<feature type="non-terminal residue" evidence="2">
    <location>
        <position position="56"/>
    </location>
</feature>
<dbReference type="EMBL" id="CADCTQ010000693">
    <property type="protein sequence ID" value="CAA9346963.1"/>
    <property type="molecule type" value="Genomic_DNA"/>
</dbReference>
<name>A0A6J4M111_9SPHI</name>
<evidence type="ECO:0000313" key="2">
    <source>
        <dbReference type="EMBL" id="CAA9346963.1"/>
    </source>
</evidence>
<accession>A0A6J4M111</accession>